<feature type="transmembrane region" description="Helical" evidence="1">
    <location>
        <begin position="162"/>
        <end position="186"/>
    </location>
</feature>
<accession>A0A2S8SUB2</accession>
<keyword evidence="1" id="KW-1133">Transmembrane helix</keyword>
<protein>
    <submittedName>
        <fullName evidence="2">Uncharacterized protein</fullName>
    </submittedName>
</protein>
<reference evidence="2 3" key="1">
    <citation type="journal article" date="2018" name="Syst. Appl. Microbiol.">
        <title>Abditibacterium utsteinense sp. nov., the first cultivated member of candidate phylum FBP, isolated from ice-free Antarctic soil samples.</title>
        <authorList>
            <person name="Tahon G."/>
            <person name="Tytgat B."/>
            <person name="Lebbe L."/>
            <person name="Carlier A."/>
            <person name="Willems A."/>
        </authorList>
    </citation>
    <scope>NUCLEOTIDE SEQUENCE [LARGE SCALE GENOMIC DNA]</scope>
    <source>
        <strain evidence="2 3">LMG 29911</strain>
    </source>
</reference>
<dbReference type="Proteomes" id="UP000237684">
    <property type="component" value="Unassembled WGS sequence"/>
</dbReference>
<keyword evidence="1" id="KW-0812">Transmembrane</keyword>
<evidence type="ECO:0000313" key="2">
    <source>
        <dbReference type="EMBL" id="PQV64380.1"/>
    </source>
</evidence>
<feature type="transmembrane region" description="Helical" evidence="1">
    <location>
        <begin position="62"/>
        <end position="86"/>
    </location>
</feature>
<sequence>MTKREIVFMCCRLMAIYFFMTSIFELSYTLSNFSSTFTYSSSVSLSSLAITYNNRPATNFELVTFVVFKLSPVLLRCVGATLLWFLAREIAIRMFENEPASLSDGPVLTIATEARAITFGCMGLFFLLQDLPFAGFWLVSRIWHLIAWNQGGANDVYFLREWLIRIPISLWLLFGLRGLAGLWRLAQEKGIAPTR</sequence>
<dbReference type="RefSeq" id="WP_105483174.1">
    <property type="nucleotide sequence ID" value="NZ_NIGF01000005.1"/>
</dbReference>
<keyword evidence="1" id="KW-0472">Membrane</keyword>
<feature type="transmembrane region" description="Helical" evidence="1">
    <location>
        <begin position="107"/>
        <end position="128"/>
    </location>
</feature>
<name>A0A2S8SUB2_9BACT</name>
<proteinExistence type="predicted"/>
<keyword evidence="3" id="KW-1185">Reference proteome</keyword>
<evidence type="ECO:0000256" key="1">
    <source>
        <dbReference type="SAM" id="Phobius"/>
    </source>
</evidence>
<feature type="transmembrane region" description="Helical" evidence="1">
    <location>
        <begin position="7"/>
        <end position="30"/>
    </location>
</feature>
<dbReference type="EMBL" id="NIGF01000005">
    <property type="protein sequence ID" value="PQV64380.1"/>
    <property type="molecule type" value="Genomic_DNA"/>
</dbReference>
<comment type="caution">
    <text evidence="2">The sequence shown here is derived from an EMBL/GenBank/DDBJ whole genome shotgun (WGS) entry which is preliminary data.</text>
</comment>
<evidence type="ECO:0000313" key="3">
    <source>
        <dbReference type="Proteomes" id="UP000237684"/>
    </source>
</evidence>
<dbReference type="InParanoid" id="A0A2S8SUB2"/>
<dbReference type="AlphaFoldDB" id="A0A2S8SUB2"/>
<organism evidence="2 3">
    <name type="scientific">Abditibacterium utsteinense</name>
    <dbReference type="NCBI Taxonomy" id="1960156"/>
    <lineage>
        <taxon>Bacteria</taxon>
        <taxon>Pseudomonadati</taxon>
        <taxon>Abditibacteriota</taxon>
        <taxon>Abditibacteriia</taxon>
        <taxon>Abditibacteriales</taxon>
        <taxon>Abditibacteriaceae</taxon>
        <taxon>Abditibacterium</taxon>
    </lineage>
</organism>
<gene>
    <name evidence="2" type="ORF">B1R32_10561</name>
</gene>